<evidence type="ECO:0000259" key="8">
    <source>
        <dbReference type="Pfam" id="PF04239"/>
    </source>
</evidence>
<keyword evidence="4 7" id="KW-0812">Transmembrane</keyword>
<dbReference type="InterPro" id="IPR023090">
    <property type="entry name" value="UPF0702_alpha/beta_dom_sf"/>
</dbReference>
<dbReference type="PANTHER" id="PTHR34582:SF5">
    <property type="entry name" value="UPF0702 TRANSMEMBRANE PROTEIN YETF"/>
    <property type="match status" value="1"/>
</dbReference>
<dbReference type="PANTHER" id="PTHR34582">
    <property type="entry name" value="UPF0702 TRANSMEMBRANE PROTEIN YCAP"/>
    <property type="match status" value="1"/>
</dbReference>
<proteinExistence type="inferred from homology"/>
<feature type="domain" description="YetF-like N-terminal transmembrane" evidence="9">
    <location>
        <begin position="4"/>
        <end position="78"/>
    </location>
</feature>
<evidence type="ECO:0000256" key="4">
    <source>
        <dbReference type="ARBA" id="ARBA00022692"/>
    </source>
</evidence>
<sequence>MQFYLSMIYEMVFGFFALLIFAKIMGKTQISQITTFDFISALVLGDLIGNALFDKNTGIIEIALVIFIWSVLMYGTEMITQKFNRSRSFLEGRPAIIIQRGELIRDSMRKNKLDINQLQHLLRAKNAFTVSEVHSAILETDGTLSVLKKSDFQMADRQDHNLVPKPVRLPMTLVIDGAIIHDNLNEMGRNEKWLMQKLKEQGFTRVKDVFYAEWTPDQKLLAQDGKGLNKDESDHAAE</sequence>
<comment type="similarity">
    <text evidence="2">Belongs to the UPF0702 family.</text>
</comment>
<keyword evidence="11" id="KW-1185">Reference proteome</keyword>
<dbReference type="Pfam" id="PF04239">
    <property type="entry name" value="DUF421"/>
    <property type="match status" value="1"/>
</dbReference>
<reference evidence="10" key="1">
    <citation type="submission" date="2023-06" db="EMBL/GenBank/DDBJ databases">
        <title>A Treasure from Seagulls: Isolation and Description of Aciduricobacillus qingdaonensis gen. nov., sp. nov., a Rare Obligately Uric Acid-utilizing Member in the Family Bacillaceae.</title>
        <authorList>
            <person name="Liu W."/>
            <person name="Wang B."/>
        </authorList>
    </citation>
    <scope>NUCLEOTIDE SEQUENCE</scope>
    <source>
        <strain evidence="10">44XB</strain>
    </source>
</reference>
<evidence type="ECO:0000256" key="5">
    <source>
        <dbReference type="ARBA" id="ARBA00022989"/>
    </source>
</evidence>
<gene>
    <name evidence="10" type="ORF">QR721_04970</name>
</gene>
<comment type="subcellular location">
    <subcellularLocation>
        <location evidence="1">Cell membrane</location>
        <topology evidence="1">Multi-pass membrane protein</topology>
    </subcellularLocation>
</comment>
<dbReference type="InterPro" id="IPR048454">
    <property type="entry name" value="YetF_N"/>
</dbReference>
<dbReference type="Gene3D" id="3.30.240.20">
    <property type="entry name" value="bsu07140 like domains"/>
    <property type="match status" value="2"/>
</dbReference>
<protein>
    <submittedName>
        <fullName evidence="10">DUF421 domain-containing protein</fullName>
    </submittedName>
</protein>
<evidence type="ECO:0000256" key="3">
    <source>
        <dbReference type="ARBA" id="ARBA00022475"/>
    </source>
</evidence>
<accession>A0ABY9KXW3</accession>
<organism evidence="10 11">
    <name type="scientific">Aciduricibacillus chroicocephali</name>
    <dbReference type="NCBI Taxonomy" id="3054939"/>
    <lineage>
        <taxon>Bacteria</taxon>
        <taxon>Bacillati</taxon>
        <taxon>Bacillota</taxon>
        <taxon>Bacilli</taxon>
        <taxon>Bacillales</taxon>
        <taxon>Bacillaceae</taxon>
        <taxon>Aciduricibacillus</taxon>
    </lineage>
</organism>
<evidence type="ECO:0000256" key="6">
    <source>
        <dbReference type="ARBA" id="ARBA00023136"/>
    </source>
</evidence>
<dbReference type="Proteomes" id="UP001180087">
    <property type="component" value="Chromosome"/>
</dbReference>
<evidence type="ECO:0000256" key="1">
    <source>
        <dbReference type="ARBA" id="ARBA00004651"/>
    </source>
</evidence>
<dbReference type="EMBL" id="CP129113">
    <property type="protein sequence ID" value="WLV25561.1"/>
    <property type="molecule type" value="Genomic_DNA"/>
</dbReference>
<keyword evidence="5 7" id="KW-1133">Transmembrane helix</keyword>
<feature type="transmembrane region" description="Helical" evidence="7">
    <location>
        <begin position="6"/>
        <end position="24"/>
    </location>
</feature>
<evidence type="ECO:0000256" key="7">
    <source>
        <dbReference type="SAM" id="Phobius"/>
    </source>
</evidence>
<dbReference type="RefSeq" id="WP_348029352.1">
    <property type="nucleotide sequence ID" value="NZ_CP129113.1"/>
</dbReference>
<dbReference type="Pfam" id="PF20730">
    <property type="entry name" value="YetF_N"/>
    <property type="match status" value="1"/>
</dbReference>
<feature type="domain" description="YetF C-terminal" evidence="8">
    <location>
        <begin position="81"/>
        <end position="215"/>
    </location>
</feature>
<evidence type="ECO:0000313" key="11">
    <source>
        <dbReference type="Proteomes" id="UP001180087"/>
    </source>
</evidence>
<evidence type="ECO:0000313" key="10">
    <source>
        <dbReference type="EMBL" id="WLV25561.1"/>
    </source>
</evidence>
<evidence type="ECO:0000256" key="2">
    <source>
        <dbReference type="ARBA" id="ARBA00006448"/>
    </source>
</evidence>
<evidence type="ECO:0000259" key="9">
    <source>
        <dbReference type="Pfam" id="PF20730"/>
    </source>
</evidence>
<dbReference type="InterPro" id="IPR007353">
    <property type="entry name" value="DUF421"/>
</dbReference>
<name>A0ABY9KXW3_9BACI</name>
<keyword evidence="6 7" id="KW-0472">Membrane</keyword>
<keyword evidence="3" id="KW-1003">Cell membrane</keyword>
<feature type="transmembrane region" description="Helical" evidence="7">
    <location>
        <begin position="59"/>
        <end position="79"/>
    </location>
</feature>